<evidence type="ECO:0000313" key="1">
    <source>
        <dbReference type="EMBL" id="KAI9918910.1"/>
    </source>
</evidence>
<dbReference type="Proteomes" id="UP001163321">
    <property type="component" value="Chromosome 12"/>
</dbReference>
<name>A0ACC0WJ65_9STRA</name>
<dbReference type="EMBL" id="CM047591">
    <property type="protein sequence ID" value="KAI9918910.1"/>
    <property type="molecule type" value="Genomic_DNA"/>
</dbReference>
<reference evidence="1 2" key="1">
    <citation type="journal article" date="2022" name="bioRxiv">
        <title>The genome of the oomycete Peronosclerospora sorghi, a cosmopolitan pathogen of maize and sorghum, is inflated with dispersed pseudogenes.</title>
        <authorList>
            <person name="Fletcher K."/>
            <person name="Martin F."/>
            <person name="Isakeit T."/>
            <person name="Cavanaugh K."/>
            <person name="Magill C."/>
            <person name="Michelmore R."/>
        </authorList>
    </citation>
    <scope>NUCLEOTIDE SEQUENCE [LARGE SCALE GENOMIC DNA]</scope>
    <source>
        <strain evidence="1">P6</strain>
    </source>
</reference>
<comment type="caution">
    <text evidence="1">The sequence shown here is derived from an EMBL/GenBank/DDBJ whole genome shotgun (WGS) entry which is preliminary data.</text>
</comment>
<evidence type="ECO:0000313" key="2">
    <source>
        <dbReference type="Proteomes" id="UP001163321"/>
    </source>
</evidence>
<sequence length="92" mass="10730">MAEFSIQDRTTKRLNKAPPDDSILQSKEMTPDQVFTLLKLDKPLTKKKRGEMLHVAELVSNSKDIAKRVQHYLTRFWMRIMNIRATFFGCSS</sequence>
<organism evidence="1 2">
    <name type="scientific">Peronosclerospora sorghi</name>
    <dbReference type="NCBI Taxonomy" id="230839"/>
    <lineage>
        <taxon>Eukaryota</taxon>
        <taxon>Sar</taxon>
        <taxon>Stramenopiles</taxon>
        <taxon>Oomycota</taxon>
        <taxon>Peronosporomycetes</taxon>
        <taxon>Peronosporales</taxon>
        <taxon>Peronosporaceae</taxon>
        <taxon>Peronosclerospora</taxon>
    </lineage>
</organism>
<keyword evidence="2" id="KW-1185">Reference proteome</keyword>
<protein>
    <submittedName>
        <fullName evidence="1">Uncharacterized protein</fullName>
    </submittedName>
</protein>
<accession>A0ACC0WJ65</accession>
<proteinExistence type="predicted"/>
<gene>
    <name evidence="1" type="ORF">PsorP6_011757</name>
</gene>